<dbReference type="InterPro" id="IPR027417">
    <property type="entry name" value="P-loop_NTPase"/>
</dbReference>
<keyword evidence="3 5" id="KW-0067">ATP-binding</keyword>
<dbReference type="GO" id="GO:0016887">
    <property type="term" value="F:ATP hydrolysis activity"/>
    <property type="evidence" value="ECO:0007669"/>
    <property type="project" value="InterPro"/>
</dbReference>
<reference evidence="5 6" key="1">
    <citation type="submission" date="2017-05" db="EMBL/GenBank/DDBJ databases">
        <title>Functional genome analysis of Paenibacillus pasadenensis strain R16: insights on endophytic life style and antifungal activity.</title>
        <authorList>
            <person name="Passera A."/>
            <person name="Marcolungo L."/>
            <person name="Casati P."/>
            <person name="Brasca M."/>
            <person name="Quaglino F."/>
            <person name="Delledonne M."/>
        </authorList>
    </citation>
    <scope>NUCLEOTIDE SEQUENCE [LARGE SCALE GENOMIC DNA]</scope>
    <source>
        <strain evidence="5 6">R16</strain>
    </source>
</reference>
<dbReference type="Proteomes" id="UP000234789">
    <property type="component" value="Unassembled WGS sequence"/>
</dbReference>
<organism evidence="5 6">
    <name type="scientific">Paenibacillus pasadenensis</name>
    <dbReference type="NCBI Taxonomy" id="217090"/>
    <lineage>
        <taxon>Bacteria</taxon>
        <taxon>Bacillati</taxon>
        <taxon>Bacillota</taxon>
        <taxon>Bacilli</taxon>
        <taxon>Bacillales</taxon>
        <taxon>Paenibacillaceae</taxon>
        <taxon>Paenibacillus</taxon>
    </lineage>
</organism>
<dbReference type="InterPro" id="IPR003439">
    <property type="entry name" value="ABC_transporter-like_ATP-bd"/>
</dbReference>
<dbReference type="SMART" id="SM00382">
    <property type="entry name" value="AAA"/>
    <property type="match status" value="1"/>
</dbReference>
<evidence type="ECO:0000256" key="1">
    <source>
        <dbReference type="ARBA" id="ARBA00022448"/>
    </source>
</evidence>
<protein>
    <submittedName>
        <fullName evidence="5">ABC transporter, ATP-binding protein</fullName>
    </submittedName>
</protein>
<feature type="domain" description="ABC transporter" evidence="4">
    <location>
        <begin position="2"/>
        <end position="253"/>
    </location>
</feature>
<name>A0A2N5N2J9_9BACL</name>
<dbReference type="PANTHER" id="PTHR42711:SF1">
    <property type="entry name" value="ABC-TRANSPORT PROTEIN, ATP-BINDING COMPONENT"/>
    <property type="match status" value="1"/>
</dbReference>
<dbReference type="SUPFAM" id="SSF52540">
    <property type="entry name" value="P-loop containing nucleoside triphosphate hydrolases"/>
    <property type="match status" value="1"/>
</dbReference>
<dbReference type="InterPro" id="IPR003593">
    <property type="entry name" value="AAA+_ATPase"/>
</dbReference>
<evidence type="ECO:0000256" key="3">
    <source>
        <dbReference type="ARBA" id="ARBA00022840"/>
    </source>
</evidence>
<dbReference type="AlphaFoldDB" id="A0A2N5N2J9"/>
<evidence type="ECO:0000256" key="2">
    <source>
        <dbReference type="ARBA" id="ARBA00022741"/>
    </source>
</evidence>
<evidence type="ECO:0000259" key="4">
    <source>
        <dbReference type="PROSITE" id="PS50893"/>
    </source>
</evidence>
<dbReference type="RefSeq" id="WP_028600328.1">
    <property type="nucleotide sequence ID" value="NZ_BIMM01000038.1"/>
</dbReference>
<keyword evidence="1" id="KW-0813">Transport</keyword>
<dbReference type="OrthoDB" id="9804819at2"/>
<evidence type="ECO:0000313" key="5">
    <source>
        <dbReference type="EMBL" id="PLT44549.1"/>
    </source>
</evidence>
<accession>A0A2N5N2J9</accession>
<gene>
    <name evidence="5" type="ORF">B8V81_2980</name>
</gene>
<comment type="caution">
    <text evidence="5">The sequence shown here is derived from an EMBL/GenBank/DDBJ whole genome shotgun (WGS) entry which is preliminary data.</text>
</comment>
<dbReference type="PANTHER" id="PTHR42711">
    <property type="entry name" value="ABC TRANSPORTER ATP-BINDING PROTEIN"/>
    <property type="match status" value="1"/>
</dbReference>
<dbReference type="InterPro" id="IPR050763">
    <property type="entry name" value="ABC_transporter_ATP-binding"/>
</dbReference>
<dbReference type="GO" id="GO:0005524">
    <property type="term" value="F:ATP binding"/>
    <property type="evidence" value="ECO:0007669"/>
    <property type="project" value="UniProtKB-KW"/>
</dbReference>
<dbReference type="EMBL" id="NFEZ01000004">
    <property type="protein sequence ID" value="PLT44549.1"/>
    <property type="molecule type" value="Genomic_DNA"/>
</dbReference>
<keyword evidence="2" id="KW-0547">Nucleotide-binding</keyword>
<dbReference type="PROSITE" id="PS50893">
    <property type="entry name" value="ABC_TRANSPORTER_2"/>
    <property type="match status" value="1"/>
</dbReference>
<sequence length="329" mass="36415">MIEAAHLHKSFKLRKPGPRKGLRSLIGGPTFVKEAVRDVSFTIASGEFTGFIGPNGAGKSTTIKMLSGILHPSSGSVRLGGIDPHRRRVETARTLGVLFGQRTQLWWDLPLRDSFEVLGAMYRMDPQRRRARLAELDGLLRLGEFLDTPVRKLSLGQRMRGDLAAALLHEPPILILDEPTIGLDVSAKRDIRSLLRGINEELGTTILLTTHDMDDIEQLCGRVLVLTDGTLSYDGPIGGLRSRIGMPASIEATYRTLEQAQAAWSALQRLDSASLAAVGLQERTLTVQCSLEQSRFMDVLRKLEAYGELEDARMREADFEDAVQRLYAN</sequence>
<dbReference type="Gene3D" id="3.40.50.300">
    <property type="entry name" value="P-loop containing nucleotide triphosphate hydrolases"/>
    <property type="match status" value="1"/>
</dbReference>
<proteinExistence type="predicted"/>
<dbReference type="Pfam" id="PF00005">
    <property type="entry name" value="ABC_tran"/>
    <property type="match status" value="1"/>
</dbReference>
<keyword evidence="6" id="KW-1185">Reference proteome</keyword>
<evidence type="ECO:0000313" key="6">
    <source>
        <dbReference type="Proteomes" id="UP000234789"/>
    </source>
</evidence>